<evidence type="ECO:0000313" key="2">
    <source>
        <dbReference type="EMBL" id="SUZ72493.1"/>
    </source>
</evidence>
<name>A0A381Q4G7_9ZZZZ</name>
<dbReference type="NCBIfam" id="TIGR03889">
    <property type="entry name" value="nitrile_acc"/>
    <property type="match status" value="1"/>
</dbReference>
<proteinExistence type="predicted"/>
<dbReference type="EMBL" id="UINC01001150">
    <property type="protein sequence ID" value="SUZ72493.1"/>
    <property type="molecule type" value="Genomic_DNA"/>
</dbReference>
<dbReference type="Pfam" id="PF21006">
    <property type="entry name" value="NHase_beta_N"/>
    <property type="match status" value="1"/>
</dbReference>
<dbReference type="AlphaFoldDB" id="A0A381Q4G7"/>
<organism evidence="2">
    <name type="scientific">marine metagenome</name>
    <dbReference type="NCBI Taxonomy" id="408172"/>
    <lineage>
        <taxon>unclassified sequences</taxon>
        <taxon>metagenomes</taxon>
        <taxon>ecological metagenomes</taxon>
    </lineage>
</organism>
<dbReference type="InterPro" id="IPR042262">
    <property type="entry name" value="CN_hydtase_beta_C"/>
</dbReference>
<gene>
    <name evidence="2" type="ORF">METZ01_LOCUS25347</name>
</gene>
<evidence type="ECO:0000259" key="1">
    <source>
        <dbReference type="Pfam" id="PF21006"/>
    </source>
</evidence>
<sequence>MVFEAPWQSRAFGVTADLVESGRFSWEDFRTRLITTIGAWESTDVHERPPWDYYTCWVQALEQMLSDSTLLDSSELDGRAFTYAQRPHGHDH</sequence>
<dbReference type="SUPFAM" id="SSF50090">
    <property type="entry name" value="Electron transport accessory proteins"/>
    <property type="match status" value="1"/>
</dbReference>
<dbReference type="InterPro" id="IPR049054">
    <property type="entry name" value="CN_hydtase_beta-like_N"/>
</dbReference>
<reference evidence="2" key="1">
    <citation type="submission" date="2018-05" db="EMBL/GenBank/DDBJ databases">
        <authorList>
            <person name="Lanie J.A."/>
            <person name="Ng W.-L."/>
            <person name="Kazmierczak K.M."/>
            <person name="Andrzejewski T.M."/>
            <person name="Davidsen T.M."/>
            <person name="Wayne K.J."/>
            <person name="Tettelin H."/>
            <person name="Glass J.I."/>
            <person name="Rusch D."/>
            <person name="Podicherti R."/>
            <person name="Tsui H.-C.T."/>
            <person name="Winkler M.E."/>
        </authorList>
    </citation>
    <scope>NUCLEOTIDE SEQUENCE</scope>
</reference>
<dbReference type="InterPro" id="IPR008990">
    <property type="entry name" value="Elect_transpt_acc-like_dom_sf"/>
</dbReference>
<feature type="domain" description="Nitrile hydratase beta subunit-like N-terminal" evidence="1">
    <location>
        <begin position="2"/>
        <end position="87"/>
    </location>
</feature>
<protein>
    <recommendedName>
        <fullName evidence="1">Nitrile hydratase beta subunit-like N-terminal domain-containing protein</fullName>
    </recommendedName>
</protein>
<dbReference type="Gene3D" id="1.10.472.20">
    <property type="entry name" value="Nitrile hydratase, beta subunit"/>
    <property type="match status" value="1"/>
</dbReference>
<dbReference type="InterPro" id="IPR023808">
    <property type="entry name" value="Nitrile_Hydratase_acc_put"/>
</dbReference>
<accession>A0A381Q4G7</accession>